<evidence type="ECO:0000259" key="8">
    <source>
        <dbReference type="PROSITE" id="PS51212"/>
    </source>
</evidence>
<evidence type="ECO:0000313" key="10">
    <source>
        <dbReference type="Proteomes" id="UP000215902"/>
    </source>
</evidence>
<keyword evidence="10" id="KW-1185">Reference proteome</keyword>
<evidence type="ECO:0000256" key="5">
    <source>
        <dbReference type="ARBA" id="ARBA00023136"/>
    </source>
</evidence>
<evidence type="ECO:0000256" key="7">
    <source>
        <dbReference type="SAM" id="Phobius"/>
    </source>
</evidence>
<dbReference type="SMART" id="SM00321">
    <property type="entry name" value="WSC"/>
    <property type="match status" value="1"/>
</dbReference>
<dbReference type="InterPro" id="IPR002889">
    <property type="entry name" value="WSC_carb-bd"/>
</dbReference>
<dbReference type="STRING" id="282301.A0A267DZR3"/>
<dbReference type="PANTHER" id="PTHR24269:SF16">
    <property type="entry name" value="PROTEIN SLG1"/>
    <property type="match status" value="1"/>
</dbReference>
<evidence type="ECO:0000313" key="9">
    <source>
        <dbReference type="EMBL" id="PAA54803.1"/>
    </source>
</evidence>
<organism evidence="9 10">
    <name type="scientific">Macrostomum lignano</name>
    <dbReference type="NCBI Taxonomy" id="282301"/>
    <lineage>
        <taxon>Eukaryota</taxon>
        <taxon>Metazoa</taxon>
        <taxon>Spiralia</taxon>
        <taxon>Lophotrochozoa</taxon>
        <taxon>Platyhelminthes</taxon>
        <taxon>Rhabditophora</taxon>
        <taxon>Macrostomorpha</taxon>
        <taxon>Macrostomida</taxon>
        <taxon>Macrostomidae</taxon>
        <taxon>Macrostomum</taxon>
    </lineage>
</organism>
<reference evidence="9 10" key="1">
    <citation type="submission" date="2017-06" db="EMBL/GenBank/DDBJ databases">
        <title>A platform for efficient transgenesis in Macrostomum lignano, a flatworm model organism for stem cell research.</title>
        <authorList>
            <person name="Berezikov E."/>
        </authorList>
    </citation>
    <scope>NUCLEOTIDE SEQUENCE [LARGE SCALE GENOMIC DNA]</scope>
    <source>
        <strain evidence="9">DV1</strain>
        <tissue evidence="9">Whole organism</tissue>
    </source>
</reference>
<dbReference type="AlphaFoldDB" id="A0A267DZR3"/>
<protein>
    <recommendedName>
        <fullName evidence="8">WSC domain-containing protein</fullName>
    </recommendedName>
</protein>
<name>A0A267DZR3_9PLAT</name>
<keyword evidence="6" id="KW-0325">Glycoprotein</keyword>
<comment type="subcellular location">
    <subcellularLocation>
        <location evidence="1">Membrane</location>
        <topology evidence="1">Single-pass membrane protein</topology>
    </subcellularLocation>
</comment>
<dbReference type="OrthoDB" id="2019572at2759"/>
<keyword evidence="3" id="KW-0732">Signal</keyword>
<dbReference type="Proteomes" id="UP000215902">
    <property type="component" value="Unassembled WGS sequence"/>
</dbReference>
<evidence type="ECO:0000256" key="1">
    <source>
        <dbReference type="ARBA" id="ARBA00004167"/>
    </source>
</evidence>
<keyword evidence="4 7" id="KW-1133">Transmembrane helix</keyword>
<dbReference type="PANTHER" id="PTHR24269">
    <property type="entry name" value="KREMEN PROTEIN"/>
    <property type="match status" value="1"/>
</dbReference>
<evidence type="ECO:0000256" key="2">
    <source>
        <dbReference type="ARBA" id="ARBA00022692"/>
    </source>
</evidence>
<accession>A0A267DZR3</accession>
<dbReference type="InterPro" id="IPR051836">
    <property type="entry name" value="Kremen_rcpt"/>
</dbReference>
<comment type="caution">
    <text evidence="9">The sequence shown here is derived from an EMBL/GenBank/DDBJ whole genome shotgun (WGS) entry which is preliminary data.</text>
</comment>
<evidence type="ECO:0000256" key="6">
    <source>
        <dbReference type="ARBA" id="ARBA00023180"/>
    </source>
</evidence>
<dbReference type="PROSITE" id="PS51212">
    <property type="entry name" value="WSC"/>
    <property type="match status" value="1"/>
</dbReference>
<dbReference type="EMBL" id="NIVC01002858">
    <property type="protein sequence ID" value="PAA54803.1"/>
    <property type="molecule type" value="Genomic_DNA"/>
</dbReference>
<feature type="transmembrane region" description="Helical" evidence="7">
    <location>
        <begin position="66"/>
        <end position="84"/>
    </location>
</feature>
<keyword evidence="2 7" id="KW-0812">Transmembrane</keyword>
<proteinExistence type="predicted"/>
<keyword evidence="5 7" id="KW-0472">Membrane</keyword>
<feature type="non-terminal residue" evidence="9">
    <location>
        <position position="1"/>
    </location>
</feature>
<evidence type="ECO:0000256" key="3">
    <source>
        <dbReference type="ARBA" id="ARBA00022729"/>
    </source>
</evidence>
<evidence type="ECO:0000256" key="4">
    <source>
        <dbReference type="ARBA" id="ARBA00022989"/>
    </source>
</evidence>
<dbReference type="GO" id="GO:0005886">
    <property type="term" value="C:plasma membrane"/>
    <property type="evidence" value="ECO:0007669"/>
    <property type="project" value="TreeGrafter"/>
</dbReference>
<feature type="transmembrane region" description="Helical" evidence="7">
    <location>
        <begin position="42"/>
        <end position="60"/>
    </location>
</feature>
<dbReference type="Pfam" id="PF01822">
    <property type="entry name" value="WSC"/>
    <property type="match status" value="1"/>
</dbReference>
<feature type="domain" description="WSC" evidence="8">
    <location>
        <begin position="97"/>
        <end position="189"/>
    </location>
</feature>
<sequence>GAGLGPQLLKRQICLSLAYSVVSAYSSPSFGKLTQWKSIMQAIQLIIFASLLLSMTSMVAEACLPLIIPAVAMAASGIGVFAAGRNVGSKKNEGHPPTKNMGCFADSPNKRDMNELVHQSGNMTQVLCTDFCRQASTTYMGLQNGDQCYCANEYGNFAEIPTSKCDKPCAGNPKENCGGYLSNYVIKLAPLETS</sequence>
<gene>
    <name evidence="9" type="ORF">BOX15_Mlig021123g2</name>
</gene>